<evidence type="ECO:0000256" key="2">
    <source>
        <dbReference type="SAM" id="SignalP"/>
    </source>
</evidence>
<protein>
    <recommendedName>
        <fullName evidence="3">Peptidase S74 domain-containing protein</fullName>
    </recommendedName>
</protein>
<evidence type="ECO:0000313" key="4">
    <source>
        <dbReference type="EMBL" id="KYG66736.1"/>
    </source>
</evidence>
<comment type="caution">
    <text evidence="4">The sequence shown here is derived from an EMBL/GenBank/DDBJ whole genome shotgun (WGS) entry which is preliminary data.</text>
</comment>
<organism evidence="4 5">
    <name type="scientific">Bdellovibrio bacteriovorus</name>
    <dbReference type="NCBI Taxonomy" id="959"/>
    <lineage>
        <taxon>Bacteria</taxon>
        <taxon>Pseudomonadati</taxon>
        <taxon>Bdellovibrionota</taxon>
        <taxon>Bdellovibrionia</taxon>
        <taxon>Bdellovibrionales</taxon>
        <taxon>Pseudobdellovibrionaceae</taxon>
        <taxon>Bdellovibrio</taxon>
    </lineage>
</organism>
<dbReference type="OrthoDB" id="5288171at2"/>
<sequence>MQYKKIFLSLLLSVAGVSRSAEAVVGGTSNALTYQGRIIKSDGSPLQYSNVSFIFQITDPAGTCLIYQEQVTGYNMANSAGVFDVPIGAGTIVWPNTGSFTVIDSFNNAKNYTCGSCSGSSCVAGSSTYTASSADGRMLRVQFYDGNGWKLISPDTAIRSVPFAGYAQSSQKLGAYGASEFVLKSAINSGTNCSGGSFLTWNASSQTFGCSGVSGASGGTVTDLTVSSPLSVVNGTSTPHITIQAASNSQNGYLTSTDWTTFNNKIGTSFTFAGDISGNASAISVDKIKNVSISNTAPTLNQVLQFDGSKWTATTLSTTTSGSAGGDLSGFYPNPSVASVGTSTAANIHSAEILANSATNTNTASTIVKRDSSGNFTAGNITASLTGAASLNVLKTGDSISGNLVYAANTGNVYTAGSGGNTVTLQGPSTTIGTSYILRLPTSPASSTGQALVSDTSGNLSWQSLNTGAVTSVTATAPLVSSGGSAPVLSLTGLTGLGTANQILAMNSGATAYEYKTVSGTSNQIVVNNGANSITLSTPQNIHTGASPTFSALTLSSLTTAGFVKNNASGVLSGGNAISLGADITGTLPVANGGTGATSFANYSVIASNSNGTSLSAVSGSTSGSILQYGVTGPIFSTASYPSTTAANQLLYSSANNVVGGLATANSSVLTTNSSGVPSFSALSSDLFSQYARLAGRSGGQTLYGGTSSGNSLTLDSSSNATKGNIVLNPSGGNVGIGTPSPSAKLETNLNSTAATTSTGIYSLLNLNPAANQSAGVVNSSILGYVTIDVDSMYNIGEVDAVKGSINDNSDSSSVALSGIRSDVRSSTMRTVTEVNSFISSGDLQGPTVTNYNGIKINDSISGATVSNWYGLYVKHTVNTSGSIANRYGVYLAAPTGSATNDFAFYSANNKPSYFSGTLGIGTTSPSYTLDVNGSVRGTSAYVNSSDVRYKRHISNIENALDKILQIRGVTFDWRNNEFPEKRFKETRDMGVIAQEIEKVFPEAVVTDREGYKSVAYPELVAPLINATKELYKKWLTDSAEIHRGVASNTIELSQLKSEKDNLKDEVQKLKNENAVFRARLEKLEKMLVDR</sequence>
<dbReference type="Proteomes" id="UP000075320">
    <property type="component" value="Unassembled WGS sequence"/>
</dbReference>
<keyword evidence="2" id="KW-0732">Signal</keyword>
<reference evidence="4 5" key="1">
    <citation type="submission" date="2016-03" db="EMBL/GenBank/DDBJ databases">
        <authorList>
            <person name="Ploux O."/>
        </authorList>
    </citation>
    <scope>NUCLEOTIDE SEQUENCE [LARGE SCALE GENOMIC DNA]</scope>
    <source>
        <strain evidence="4 5">R0</strain>
    </source>
</reference>
<dbReference type="EMBL" id="LUKE01000001">
    <property type="protein sequence ID" value="KYG66736.1"/>
    <property type="molecule type" value="Genomic_DNA"/>
</dbReference>
<dbReference type="InterPro" id="IPR030392">
    <property type="entry name" value="S74_ICA"/>
</dbReference>
<evidence type="ECO:0000313" key="5">
    <source>
        <dbReference type="Proteomes" id="UP000075320"/>
    </source>
</evidence>
<dbReference type="RefSeq" id="WP_061834315.1">
    <property type="nucleotide sequence ID" value="NZ_LUKE01000001.1"/>
</dbReference>
<feature type="coiled-coil region" evidence="1">
    <location>
        <begin position="1046"/>
        <end position="1087"/>
    </location>
</feature>
<dbReference type="PROSITE" id="PS51688">
    <property type="entry name" value="ICA"/>
    <property type="match status" value="1"/>
</dbReference>
<dbReference type="InterPro" id="IPR036388">
    <property type="entry name" value="WH-like_DNA-bd_sf"/>
</dbReference>
<evidence type="ECO:0000256" key="1">
    <source>
        <dbReference type="SAM" id="Coils"/>
    </source>
</evidence>
<feature type="chain" id="PRO_5007573620" description="Peptidase S74 domain-containing protein" evidence="2">
    <location>
        <begin position="24"/>
        <end position="1091"/>
    </location>
</feature>
<dbReference type="Gene3D" id="1.10.10.10">
    <property type="entry name" value="Winged helix-like DNA-binding domain superfamily/Winged helix DNA-binding domain"/>
    <property type="match status" value="1"/>
</dbReference>
<dbReference type="Pfam" id="PF13884">
    <property type="entry name" value="Peptidase_S74"/>
    <property type="match status" value="1"/>
</dbReference>
<evidence type="ECO:0000259" key="3">
    <source>
        <dbReference type="PROSITE" id="PS51688"/>
    </source>
</evidence>
<gene>
    <name evidence="4" type="ORF">AZI86_06745</name>
</gene>
<name>A0A150WQT5_BDEBC</name>
<proteinExistence type="predicted"/>
<feature type="domain" description="Peptidase S74" evidence="3">
    <location>
        <begin position="946"/>
        <end position="1042"/>
    </location>
</feature>
<accession>A0A150WQT5</accession>
<keyword evidence="1" id="KW-0175">Coiled coil</keyword>
<dbReference type="AlphaFoldDB" id="A0A150WQT5"/>
<feature type="signal peptide" evidence="2">
    <location>
        <begin position="1"/>
        <end position="23"/>
    </location>
</feature>
<keyword evidence="5" id="KW-1185">Reference proteome</keyword>